<keyword evidence="4" id="KW-1185">Reference proteome</keyword>
<feature type="compositionally biased region" description="Basic and acidic residues" evidence="1">
    <location>
        <begin position="98"/>
        <end position="110"/>
    </location>
</feature>
<accession>A0ABQ6FPC1</accession>
<dbReference type="InterPro" id="IPR046657">
    <property type="entry name" value="DUF6766"/>
</dbReference>
<evidence type="ECO:0008006" key="5">
    <source>
        <dbReference type="Google" id="ProtNLM"/>
    </source>
</evidence>
<reference evidence="3 4" key="1">
    <citation type="submission" date="2023-02" db="EMBL/GenBank/DDBJ databases">
        <title>Dictyobacter halimunensis sp. nov., a new member of the class Ktedonobacteria from forest soil in a geothermal area.</title>
        <authorList>
            <person name="Rachmania M.K."/>
            <person name="Ningsih F."/>
            <person name="Sakai Y."/>
            <person name="Yabe S."/>
            <person name="Yokota A."/>
            <person name="Sjamsuridzal W."/>
        </authorList>
    </citation>
    <scope>NUCLEOTIDE SEQUENCE [LARGE SCALE GENOMIC DNA]</scope>
    <source>
        <strain evidence="3 4">S3.2.2.5</strain>
    </source>
</reference>
<evidence type="ECO:0000256" key="2">
    <source>
        <dbReference type="SAM" id="Phobius"/>
    </source>
</evidence>
<keyword evidence="2" id="KW-0812">Transmembrane</keyword>
<gene>
    <name evidence="3" type="ORF">KDH_29780</name>
</gene>
<evidence type="ECO:0000313" key="3">
    <source>
        <dbReference type="EMBL" id="GLV56135.1"/>
    </source>
</evidence>
<feature type="region of interest" description="Disordered" evidence="1">
    <location>
        <begin position="88"/>
        <end position="119"/>
    </location>
</feature>
<dbReference type="Pfam" id="PF20554">
    <property type="entry name" value="DUF6766"/>
    <property type="match status" value="1"/>
</dbReference>
<keyword evidence="2" id="KW-1133">Transmembrane helix</keyword>
<dbReference type="EMBL" id="BSRI01000002">
    <property type="protein sequence ID" value="GLV56135.1"/>
    <property type="molecule type" value="Genomic_DNA"/>
</dbReference>
<keyword evidence="2" id="KW-0472">Membrane</keyword>
<protein>
    <recommendedName>
        <fullName evidence="5">Transmembrane protein</fullName>
    </recommendedName>
</protein>
<feature type="transmembrane region" description="Helical" evidence="2">
    <location>
        <begin position="129"/>
        <end position="153"/>
    </location>
</feature>
<dbReference type="Proteomes" id="UP001344906">
    <property type="component" value="Unassembled WGS sequence"/>
</dbReference>
<proteinExistence type="predicted"/>
<dbReference type="RefSeq" id="WP_338251167.1">
    <property type="nucleotide sequence ID" value="NZ_BSRI01000002.1"/>
</dbReference>
<name>A0ABQ6FPC1_9CHLR</name>
<organism evidence="3 4">
    <name type="scientific">Dictyobacter halimunensis</name>
    <dbReference type="NCBI Taxonomy" id="3026934"/>
    <lineage>
        <taxon>Bacteria</taxon>
        <taxon>Bacillati</taxon>
        <taxon>Chloroflexota</taxon>
        <taxon>Ktedonobacteria</taxon>
        <taxon>Ktedonobacterales</taxon>
        <taxon>Dictyobacteraceae</taxon>
        <taxon>Dictyobacter</taxon>
    </lineage>
</organism>
<sequence length="230" mass="26544">MWSFLRNHSVSSLLISLCVFSLIAQCITGYLNYNEQQQQHHQPTTTFIEYADGSDYWETNFENFEGEFISLAAYVMLTSFVIEKGAKESRKPGQRHIPYKEEEQQEEQRKSRSGKASNRTERMHEPWRWLYEHSLFLAFLLLFIISIAGHALVGVHSYNSTELEHGQPAVSLWGYVSSPFFWLQSTRNWQAGFLSTGLLAAFSIFLRERNSPVSKGLEQSNEETGEEEKG</sequence>
<comment type="caution">
    <text evidence="3">The sequence shown here is derived from an EMBL/GenBank/DDBJ whole genome shotgun (WGS) entry which is preliminary data.</text>
</comment>
<evidence type="ECO:0000313" key="4">
    <source>
        <dbReference type="Proteomes" id="UP001344906"/>
    </source>
</evidence>
<feature type="transmembrane region" description="Helical" evidence="2">
    <location>
        <begin position="189"/>
        <end position="206"/>
    </location>
</feature>
<evidence type="ECO:0000256" key="1">
    <source>
        <dbReference type="SAM" id="MobiDB-lite"/>
    </source>
</evidence>